<feature type="region of interest" description="Disordered" evidence="1">
    <location>
        <begin position="1"/>
        <end position="96"/>
    </location>
</feature>
<dbReference type="Proteomes" id="UP000193648">
    <property type="component" value="Unassembled WGS sequence"/>
</dbReference>
<protein>
    <submittedName>
        <fullName evidence="2">Uncharacterized protein</fullName>
    </submittedName>
</protein>
<keyword evidence="3" id="KW-1185">Reference proteome</keyword>
<evidence type="ECO:0000313" key="2">
    <source>
        <dbReference type="EMBL" id="ORZ28686.1"/>
    </source>
</evidence>
<feature type="compositionally biased region" description="Low complexity" evidence="1">
    <location>
        <begin position="346"/>
        <end position="382"/>
    </location>
</feature>
<feature type="region of interest" description="Disordered" evidence="1">
    <location>
        <begin position="459"/>
        <end position="487"/>
    </location>
</feature>
<dbReference type="RefSeq" id="XP_021886359.1">
    <property type="nucleotide sequence ID" value="XM_022022382.1"/>
</dbReference>
<dbReference type="GeneID" id="33564226"/>
<feature type="compositionally biased region" description="Low complexity" evidence="1">
    <location>
        <begin position="422"/>
        <end position="434"/>
    </location>
</feature>
<reference evidence="2 3" key="1">
    <citation type="submission" date="2016-07" db="EMBL/GenBank/DDBJ databases">
        <title>Pervasive Adenine N6-methylation of Active Genes in Fungi.</title>
        <authorList>
            <consortium name="DOE Joint Genome Institute"/>
            <person name="Mondo S.J."/>
            <person name="Dannebaum R.O."/>
            <person name="Kuo R.C."/>
            <person name="Labutti K."/>
            <person name="Haridas S."/>
            <person name="Kuo A."/>
            <person name="Salamov A."/>
            <person name="Ahrendt S.R."/>
            <person name="Lipzen A."/>
            <person name="Sullivan W."/>
            <person name="Andreopoulos W.B."/>
            <person name="Clum A."/>
            <person name="Lindquist E."/>
            <person name="Daum C."/>
            <person name="Ramamoorthy G.K."/>
            <person name="Gryganskyi A."/>
            <person name="Culley D."/>
            <person name="Magnuson J.K."/>
            <person name="James T.Y."/>
            <person name="O'Malley M.A."/>
            <person name="Stajich J.E."/>
            <person name="Spatafora J.W."/>
            <person name="Visel A."/>
            <person name="Grigoriev I.V."/>
        </authorList>
    </citation>
    <scope>NUCLEOTIDE SEQUENCE [LARGE SCALE GENOMIC DNA]</scope>
    <source>
        <strain evidence="2 3">NRRL 3116</strain>
    </source>
</reference>
<dbReference type="AlphaFoldDB" id="A0A1Y2H2B0"/>
<dbReference type="OrthoDB" id="2450108at2759"/>
<evidence type="ECO:0000256" key="1">
    <source>
        <dbReference type="SAM" id="MobiDB-lite"/>
    </source>
</evidence>
<comment type="caution">
    <text evidence="2">The sequence shown here is derived from an EMBL/GenBank/DDBJ whole genome shotgun (WGS) entry which is preliminary data.</text>
</comment>
<dbReference type="InParanoid" id="A0A1Y2H2B0"/>
<organism evidence="2 3">
    <name type="scientific">Lobosporangium transversale</name>
    <dbReference type="NCBI Taxonomy" id="64571"/>
    <lineage>
        <taxon>Eukaryota</taxon>
        <taxon>Fungi</taxon>
        <taxon>Fungi incertae sedis</taxon>
        <taxon>Mucoromycota</taxon>
        <taxon>Mortierellomycotina</taxon>
        <taxon>Mortierellomycetes</taxon>
        <taxon>Mortierellales</taxon>
        <taxon>Mortierellaceae</taxon>
        <taxon>Lobosporangium</taxon>
    </lineage>
</organism>
<feature type="region of interest" description="Disordered" evidence="1">
    <location>
        <begin position="241"/>
        <end position="264"/>
    </location>
</feature>
<accession>A0A1Y2H2B0</accession>
<proteinExistence type="predicted"/>
<gene>
    <name evidence="2" type="ORF">BCR41DRAFT_343896</name>
</gene>
<feature type="region of interest" description="Disordered" evidence="1">
    <location>
        <begin position="422"/>
        <end position="447"/>
    </location>
</feature>
<sequence length="527" mass="57321">MLRQSRPHTPPTSTNINVGPRNPSPGQQATPHPFLQSPTHARSNSGTMIYPPFSPSSQPRSSHTISKDASSFRKDPSALLTSAETATAAQPLSSEPERSSMLSFAAGYSLHLQAIVSPTIAKPIAVYPQEHPQRKRFSPRFSGSSVSYTTYSSALALTFHQQQQLLQQHQQQQQQQRKCHHPLVDRLDKHSDNSLPSCDPHQHYVYNLDNRAQHRHTYTSPPSPCTALDASSCHCSRPSRCSHSHSYPHPPSQSSIPSGNSASHVSISSSLSVASASTETNSVASATTGMDQCSPILSHAITAALSDVILLGKPAAATALVADHHAVSLNSQMLDFNSPVENGLVSVPSSPHSSTRTPSPMRSRRTSSSLASPSSSATSALSVEDNERDYECCYNDSVLSYSSSASLPLKPYLKGPDTLLMQTQQTQHQQARQQRPSKQARCHNHHLQRRHAQQALAAQSQGQQYVSSKMVPSGTYKRSCPSPNSPQAIAQNSTRYIRFLWLPLLPLLILALGPTSTKFETPTRYAV</sequence>
<feature type="compositionally biased region" description="Basic residues" evidence="1">
    <location>
        <begin position="438"/>
        <end position="447"/>
    </location>
</feature>
<dbReference type="EMBL" id="MCFF01000001">
    <property type="protein sequence ID" value="ORZ28686.1"/>
    <property type="molecule type" value="Genomic_DNA"/>
</dbReference>
<evidence type="ECO:0000313" key="3">
    <source>
        <dbReference type="Proteomes" id="UP000193648"/>
    </source>
</evidence>
<name>A0A1Y2H2B0_9FUNG</name>
<feature type="region of interest" description="Disordered" evidence="1">
    <location>
        <begin position="344"/>
        <end position="383"/>
    </location>
</feature>
<feature type="compositionally biased region" description="Low complexity" evidence="1">
    <location>
        <begin position="77"/>
        <end position="89"/>
    </location>
</feature>
<feature type="compositionally biased region" description="Polar residues" evidence="1">
    <location>
        <begin position="24"/>
        <end position="47"/>
    </location>
</feature>